<dbReference type="NCBIfam" id="NF007825">
    <property type="entry name" value="PRK10534.1"/>
    <property type="match status" value="1"/>
</dbReference>
<evidence type="ECO:0000256" key="1">
    <source>
        <dbReference type="ARBA" id="ARBA00001933"/>
    </source>
</evidence>
<name>A0A437R2L6_9GAMM</name>
<evidence type="ECO:0000259" key="7">
    <source>
        <dbReference type="Pfam" id="PF01212"/>
    </source>
</evidence>
<evidence type="ECO:0000256" key="4">
    <source>
        <dbReference type="ARBA" id="ARBA00022898"/>
    </source>
</evidence>
<protein>
    <submittedName>
        <fullName evidence="8">Low-specificity L-threonine aldolase</fullName>
        <ecNumber evidence="8">4.1.2.48</ecNumber>
    </submittedName>
</protein>
<dbReference type="InterPro" id="IPR015421">
    <property type="entry name" value="PyrdxlP-dep_Trfase_major"/>
</dbReference>
<keyword evidence="9" id="KW-1185">Reference proteome</keyword>
<evidence type="ECO:0000256" key="6">
    <source>
        <dbReference type="PIRSR" id="PIRSR017617-1"/>
    </source>
</evidence>
<dbReference type="GO" id="GO:0006567">
    <property type="term" value="P:L-threonine catabolic process"/>
    <property type="evidence" value="ECO:0007669"/>
    <property type="project" value="TreeGrafter"/>
</dbReference>
<dbReference type="Proteomes" id="UP000283077">
    <property type="component" value="Unassembled WGS sequence"/>
</dbReference>
<dbReference type="GO" id="GO:0005829">
    <property type="term" value="C:cytosol"/>
    <property type="evidence" value="ECO:0007669"/>
    <property type="project" value="TreeGrafter"/>
</dbReference>
<dbReference type="Pfam" id="PF01212">
    <property type="entry name" value="Beta_elim_lyase"/>
    <property type="match status" value="1"/>
</dbReference>
<dbReference type="Gene3D" id="3.40.640.10">
    <property type="entry name" value="Type I PLP-dependent aspartate aminotransferase-like (Major domain)"/>
    <property type="match status" value="1"/>
</dbReference>
<accession>A0A437R2L6</accession>
<dbReference type="EC" id="4.1.2.48" evidence="8"/>
<dbReference type="PANTHER" id="PTHR48097:SF9">
    <property type="entry name" value="L-THREONINE ALDOLASE"/>
    <property type="match status" value="1"/>
</dbReference>
<evidence type="ECO:0000256" key="3">
    <source>
        <dbReference type="ARBA" id="ARBA00011881"/>
    </source>
</evidence>
<comment type="caution">
    <text evidence="8">The sequence shown here is derived from an EMBL/GenBank/DDBJ whole genome shotgun (WGS) entry which is preliminary data.</text>
</comment>
<dbReference type="NCBIfam" id="NF041359">
    <property type="entry name" value="GntG_guanitoxin"/>
    <property type="match status" value="1"/>
</dbReference>
<evidence type="ECO:0000313" key="8">
    <source>
        <dbReference type="EMBL" id="RVU40952.1"/>
    </source>
</evidence>
<sequence length="375" mass="40554">MIDLRSDTVTRPSPAMQQAMFEAPLGDDVFGDDPSVNGLQQQACELLGFEAALFAPSGTMTNLIALMSHCQRGDEAIVGQQWHTYKWEAGGMAVLGSIQPQPLVHQPDGSLALHDILAAIKPDDPHFARTRLVVIENTTGGQVLSLDYMQQVQQLCKAQSLACHIDGARIFNAAVAIASQQQQDPYQVARQLVAGFDSISVCLSKGLGAPVGSLLLGSHEFIAKARRIRKMLGGGMRQAGVLAAAGSYALAHNVQRLAEDHQHAQVLAAGFNEAVAQHQLQAEFSCHPVQTNILFCDLSPKLADFLRQQFTEQGILCTAGSYQSADGQRCRLRFVTHLDVSLAQIQQVVAVSQQVLAHYARNNTRNNARDNSAVL</sequence>
<dbReference type="InterPro" id="IPR015422">
    <property type="entry name" value="PyrdxlP-dep_Trfase_small"/>
</dbReference>
<gene>
    <name evidence="8" type="ORF">EOE67_04600</name>
</gene>
<dbReference type="OrthoDB" id="9774495at2"/>
<feature type="modified residue" description="N6-(pyridoxal phosphate)lysine" evidence="6">
    <location>
        <position position="205"/>
    </location>
</feature>
<dbReference type="PANTHER" id="PTHR48097">
    <property type="entry name" value="L-THREONINE ALDOLASE-RELATED"/>
    <property type="match status" value="1"/>
</dbReference>
<keyword evidence="5 8" id="KW-0456">Lyase</keyword>
<dbReference type="SUPFAM" id="SSF53383">
    <property type="entry name" value="PLP-dependent transferases"/>
    <property type="match status" value="1"/>
</dbReference>
<dbReference type="GO" id="GO:0008732">
    <property type="term" value="F:L-allo-threonine aldolase activity"/>
    <property type="evidence" value="ECO:0007669"/>
    <property type="project" value="TreeGrafter"/>
</dbReference>
<dbReference type="InterPro" id="IPR001597">
    <property type="entry name" value="ArAA_b-elim_lyase/Thr_aldolase"/>
</dbReference>
<comment type="cofactor">
    <cofactor evidence="1">
        <name>pyridoxal 5'-phosphate</name>
        <dbReference type="ChEBI" id="CHEBI:597326"/>
    </cofactor>
</comment>
<feature type="domain" description="Aromatic amino acid beta-eliminating lyase/threonine aldolase" evidence="7">
    <location>
        <begin position="3"/>
        <end position="276"/>
    </location>
</feature>
<organism evidence="8 9">
    <name type="scientific">Rheinheimera riviphila</name>
    <dbReference type="NCBI Taxonomy" id="1834037"/>
    <lineage>
        <taxon>Bacteria</taxon>
        <taxon>Pseudomonadati</taxon>
        <taxon>Pseudomonadota</taxon>
        <taxon>Gammaproteobacteria</taxon>
        <taxon>Chromatiales</taxon>
        <taxon>Chromatiaceae</taxon>
        <taxon>Rheinheimera</taxon>
    </lineage>
</organism>
<dbReference type="PIRSF" id="PIRSF017617">
    <property type="entry name" value="Thr_aldolase"/>
    <property type="match status" value="1"/>
</dbReference>
<dbReference type="FunFam" id="3.40.640.10:FF:000030">
    <property type="entry name" value="Low-specificity L-threonine aldolase"/>
    <property type="match status" value="1"/>
</dbReference>
<evidence type="ECO:0000256" key="2">
    <source>
        <dbReference type="ARBA" id="ARBA00006966"/>
    </source>
</evidence>
<comment type="subunit">
    <text evidence="3">Homotetramer.</text>
</comment>
<dbReference type="AlphaFoldDB" id="A0A437R2L6"/>
<reference evidence="8 9" key="1">
    <citation type="submission" date="2019-01" db="EMBL/GenBank/DDBJ databases">
        <authorList>
            <person name="Chen W.-M."/>
        </authorList>
    </citation>
    <scope>NUCLEOTIDE SEQUENCE [LARGE SCALE GENOMIC DNA]</scope>
    <source>
        <strain evidence="8 9">KYPC3</strain>
    </source>
</reference>
<proteinExistence type="inferred from homology"/>
<comment type="similarity">
    <text evidence="2">Belongs to the threonine aldolase family.</text>
</comment>
<dbReference type="EMBL" id="SACS01000003">
    <property type="protein sequence ID" value="RVU40952.1"/>
    <property type="molecule type" value="Genomic_DNA"/>
</dbReference>
<dbReference type="Gene3D" id="3.90.1150.10">
    <property type="entry name" value="Aspartate Aminotransferase, domain 1"/>
    <property type="match status" value="1"/>
</dbReference>
<dbReference type="InterPro" id="IPR015424">
    <property type="entry name" value="PyrdxlP-dep_Trfase"/>
</dbReference>
<keyword evidence="4" id="KW-0663">Pyridoxal phosphate</keyword>
<dbReference type="InterPro" id="IPR023603">
    <property type="entry name" value="Low_specificity_L-TA-like"/>
</dbReference>
<dbReference type="GO" id="GO:0006545">
    <property type="term" value="P:glycine biosynthetic process"/>
    <property type="evidence" value="ECO:0007669"/>
    <property type="project" value="TreeGrafter"/>
</dbReference>
<evidence type="ECO:0000256" key="5">
    <source>
        <dbReference type="ARBA" id="ARBA00023239"/>
    </source>
</evidence>
<evidence type="ECO:0000313" key="9">
    <source>
        <dbReference type="Proteomes" id="UP000283077"/>
    </source>
</evidence>